<dbReference type="Pfam" id="PF12813">
    <property type="entry name" value="XPG_I_2"/>
    <property type="match status" value="1"/>
</dbReference>
<feature type="compositionally biased region" description="Polar residues" evidence="2">
    <location>
        <begin position="652"/>
        <end position="669"/>
    </location>
</feature>
<accession>A0A1J9PCY4</accession>
<organism evidence="4 5">
    <name type="scientific">Emergomyces pasteurianus Ep9510</name>
    <dbReference type="NCBI Taxonomy" id="1447872"/>
    <lineage>
        <taxon>Eukaryota</taxon>
        <taxon>Fungi</taxon>
        <taxon>Dikarya</taxon>
        <taxon>Ascomycota</taxon>
        <taxon>Pezizomycotina</taxon>
        <taxon>Eurotiomycetes</taxon>
        <taxon>Eurotiomycetidae</taxon>
        <taxon>Onygenales</taxon>
        <taxon>Ajellomycetaceae</taxon>
        <taxon>Emergomyces</taxon>
    </lineage>
</organism>
<reference evidence="4 5" key="1">
    <citation type="submission" date="2015-07" db="EMBL/GenBank/DDBJ databases">
        <title>Emmonsia species relationships and genome sequence.</title>
        <authorList>
            <consortium name="The Broad Institute Genomics Platform"/>
            <person name="Cuomo C.A."/>
            <person name="Munoz J.F."/>
            <person name="Imamovic A."/>
            <person name="Priest M.E."/>
            <person name="Young S."/>
            <person name="Clay O.K."/>
            <person name="McEwen J.G."/>
        </authorList>
    </citation>
    <scope>NUCLEOTIDE SEQUENCE [LARGE SCALE GENOMIC DNA]</scope>
    <source>
        <strain evidence="4 5">UAMH 9510</strain>
    </source>
</reference>
<comment type="similarity">
    <text evidence="1">Belongs to the asteroid family.</text>
</comment>
<protein>
    <recommendedName>
        <fullName evidence="3">Asteroid domain-containing protein</fullName>
    </recommendedName>
</protein>
<dbReference type="VEuPathDB" id="FungiDB:AJ78_05260"/>
<dbReference type="Gene3D" id="3.40.50.1010">
    <property type="entry name" value="5'-nuclease"/>
    <property type="match status" value="1"/>
</dbReference>
<comment type="caution">
    <text evidence="4">The sequence shown here is derived from an EMBL/GenBank/DDBJ whole genome shotgun (WGS) entry which is preliminary data.</text>
</comment>
<evidence type="ECO:0000313" key="4">
    <source>
        <dbReference type="EMBL" id="OJD14385.1"/>
    </source>
</evidence>
<dbReference type="InterPro" id="IPR029060">
    <property type="entry name" value="PIN-like_dom_sf"/>
</dbReference>
<evidence type="ECO:0000313" key="5">
    <source>
        <dbReference type="Proteomes" id="UP000182235"/>
    </source>
</evidence>
<proteinExistence type="inferred from homology"/>
<dbReference type="OrthoDB" id="5297549at2759"/>
<dbReference type="PANTHER" id="PTHR15665:SF1">
    <property type="entry name" value="PROTEIN ASTEROID HOMOLOG 1"/>
    <property type="match status" value="1"/>
</dbReference>
<dbReference type="SUPFAM" id="SSF88723">
    <property type="entry name" value="PIN domain-like"/>
    <property type="match status" value="1"/>
</dbReference>
<dbReference type="PANTHER" id="PTHR15665">
    <property type="entry name" value="ASTEROID PROTEIN"/>
    <property type="match status" value="1"/>
</dbReference>
<dbReference type="Proteomes" id="UP000182235">
    <property type="component" value="Unassembled WGS sequence"/>
</dbReference>
<evidence type="ECO:0000259" key="3">
    <source>
        <dbReference type="Pfam" id="PF12813"/>
    </source>
</evidence>
<evidence type="ECO:0000256" key="2">
    <source>
        <dbReference type="SAM" id="MobiDB-lite"/>
    </source>
</evidence>
<feature type="compositionally biased region" description="Basic and acidic residues" evidence="2">
    <location>
        <begin position="622"/>
        <end position="644"/>
    </location>
</feature>
<evidence type="ECO:0000256" key="1">
    <source>
        <dbReference type="ARBA" id="ARBA00007398"/>
    </source>
</evidence>
<name>A0A1J9PCY4_9EURO</name>
<dbReference type="InterPro" id="IPR039436">
    <property type="entry name" value="Asteroid_dom"/>
</dbReference>
<dbReference type="InterPro" id="IPR026832">
    <property type="entry name" value="Asteroid"/>
</dbReference>
<sequence length="729" mass="82716">MGIRYLTQHLLPYAQTVWLRNSQNHDQNTKNITCVVVDGPALVYHVYDRLLSWSDVQLNVVDAQPSVNEVSIGVMQFLFCLKGLGVRIEKIYFDGALPLAKRPVRLERMEDTRQKLQKLCRDTAGGFKTLSIRRQPMDIRPDKIFSRRPLYARFKTLPETAFMIPTVIEDLKYRWGLEEVLRFTVSVPELQGLITTSGENNVNHEGGSIFARMTEVVPGEADVYCAIAARDWCYAVLTSDSDLLVHDLGPEGSVIFFSSIESCDSLPNEKSLGEEPNITSTISIRATQLCPMTVAKKLGVASIQRLAYELKRHSRTSFSTIIQRAKSDTGVVEKSTSYISFMKEYDLVSNGTTAAYARISYFKGVTDPKLSELYAQYELPSFTVPQEGAYVYLPILIERHDRRAVWMQGSELRLIAYSLLNLKYPVGQKGRRKDVVIEHMRKGQRIAPIKLTLLSQKEVEQRLEAFLTQVNALVSSIRNNEGVDDVGGARDQAAFWRSFALYDILAHMEGEERPSVGKLRRFLEHGYCGEKLEWDDIHLHAQMQAVLYSLRLLKEVLVGHEWPRESLFGDKFAESIYEATKLLRDLPWMRDTAQRRYGIGGDGNGGNWRRVLEGLFSLLNEGEGKGEEGREREREREREEREGDSIEGLGQFSISSRSRSGHGQVNSSMAEAREAWVLASTLPSGRKRKKRRAGSAGTDETTRTTSRRKGTGSKQEQKMNMYDILRQVD</sequence>
<dbReference type="EMBL" id="LGRN01000223">
    <property type="protein sequence ID" value="OJD14385.1"/>
    <property type="molecule type" value="Genomic_DNA"/>
</dbReference>
<dbReference type="STRING" id="1447872.A0A1J9PCY4"/>
<keyword evidence="5" id="KW-1185">Reference proteome</keyword>
<dbReference type="CDD" id="cd18675">
    <property type="entry name" value="PIN_SpAst1-like"/>
    <property type="match status" value="1"/>
</dbReference>
<dbReference type="AlphaFoldDB" id="A0A1J9PCY4"/>
<feature type="region of interest" description="Disordered" evidence="2">
    <location>
        <begin position="622"/>
        <end position="729"/>
    </location>
</feature>
<gene>
    <name evidence="4" type="ORF">AJ78_05260</name>
</gene>
<feature type="domain" description="Asteroid" evidence="3">
    <location>
        <begin position="160"/>
        <end position="452"/>
    </location>
</feature>